<comment type="caution">
    <text evidence="4">The sequence shown here is derived from an EMBL/GenBank/DDBJ whole genome shotgun (WGS) entry which is preliminary data.</text>
</comment>
<gene>
    <name evidence="4" type="ORF">GPM918_LOCUS26738</name>
    <name evidence="5" type="ORF">SRO942_LOCUS26941</name>
</gene>
<feature type="signal peptide" evidence="3">
    <location>
        <begin position="1"/>
        <end position="18"/>
    </location>
</feature>
<dbReference type="Proteomes" id="UP000663829">
    <property type="component" value="Unassembled WGS sequence"/>
</dbReference>
<evidence type="ECO:0000313" key="4">
    <source>
        <dbReference type="EMBL" id="CAF1263744.1"/>
    </source>
</evidence>
<evidence type="ECO:0000256" key="1">
    <source>
        <dbReference type="SAM" id="MobiDB-lite"/>
    </source>
</evidence>
<keyword evidence="2" id="KW-0472">Membrane</keyword>
<evidence type="ECO:0000313" key="6">
    <source>
        <dbReference type="Proteomes" id="UP000663829"/>
    </source>
</evidence>
<reference evidence="4" key="1">
    <citation type="submission" date="2021-02" db="EMBL/GenBank/DDBJ databases">
        <authorList>
            <person name="Nowell W R."/>
        </authorList>
    </citation>
    <scope>NUCLEOTIDE SEQUENCE</scope>
</reference>
<keyword evidence="2" id="KW-0812">Transmembrane</keyword>
<dbReference type="Gene3D" id="3.80.10.10">
    <property type="entry name" value="Ribonuclease Inhibitor"/>
    <property type="match status" value="1"/>
</dbReference>
<dbReference type="AlphaFoldDB" id="A0A815B1N3"/>
<proteinExistence type="predicted"/>
<feature type="chain" id="PRO_5036226893" evidence="3">
    <location>
        <begin position="19"/>
        <end position="482"/>
    </location>
</feature>
<feature type="region of interest" description="Disordered" evidence="1">
    <location>
        <begin position="451"/>
        <end position="473"/>
    </location>
</feature>
<dbReference type="EMBL" id="CAJNOQ010010892">
    <property type="protein sequence ID" value="CAF1263744.1"/>
    <property type="molecule type" value="Genomic_DNA"/>
</dbReference>
<evidence type="ECO:0000313" key="5">
    <source>
        <dbReference type="EMBL" id="CAF4044001.1"/>
    </source>
</evidence>
<evidence type="ECO:0000256" key="2">
    <source>
        <dbReference type="SAM" id="Phobius"/>
    </source>
</evidence>
<feature type="transmembrane region" description="Helical" evidence="2">
    <location>
        <begin position="355"/>
        <end position="380"/>
    </location>
</feature>
<organism evidence="4 6">
    <name type="scientific">Didymodactylos carnosus</name>
    <dbReference type="NCBI Taxonomy" id="1234261"/>
    <lineage>
        <taxon>Eukaryota</taxon>
        <taxon>Metazoa</taxon>
        <taxon>Spiralia</taxon>
        <taxon>Gnathifera</taxon>
        <taxon>Rotifera</taxon>
        <taxon>Eurotatoria</taxon>
        <taxon>Bdelloidea</taxon>
        <taxon>Philodinida</taxon>
        <taxon>Philodinidae</taxon>
        <taxon>Didymodactylos</taxon>
    </lineage>
</organism>
<accession>A0A815B1N3</accession>
<dbReference type="InterPro" id="IPR032675">
    <property type="entry name" value="LRR_dom_sf"/>
</dbReference>
<protein>
    <submittedName>
        <fullName evidence="4">Uncharacterized protein</fullName>
    </submittedName>
</protein>
<dbReference type="SUPFAM" id="SSF52047">
    <property type="entry name" value="RNI-like"/>
    <property type="match status" value="1"/>
</dbReference>
<evidence type="ECO:0000256" key="3">
    <source>
        <dbReference type="SAM" id="SignalP"/>
    </source>
</evidence>
<sequence>MYWIIICCFISSIQLVYAVDVNCSCNINSTECYIFDVTVNLINPCPSNLTALVISGNMSVLANNQLPSFPNIQELTVTHLILYEAFLQKFPLLTTLTIRECSYNASSQFLQSSVNSNIKSLTMENNNLIDGTLPNNPFQIFQQLVSLTIIEPQLNTTSLGTNVDRNLDSLTLELGSYQNFDLNSWTNPRQYLSRFEIRNLITLSVFPSEFFSKFPKLNYLILSGNFILKTEDICAFYHYPSQKVYNRLPITLEQTTGPNDQCAKNYIDAINRYDCTAPLPCPSASECRQYANQINSCELASFENNCTNTLVVNQSAPAFSYQQSCLFALVNIWLNDGPSPTPGPLSSNDSNPINIGAVVGAIIGLVATIIILCVTFYCIYRYRQNNNIYINSEDKYRRSSNTNSQYTDVSVATSKSSGQPLFPQNDKGIVVAPLYNVSETSSIYSAPAASKYRPSAPKYQPSDPRLSTLTENGHLYEEVLNT</sequence>
<dbReference type="EMBL" id="CAJOBC010019900">
    <property type="protein sequence ID" value="CAF4044001.1"/>
    <property type="molecule type" value="Genomic_DNA"/>
</dbReference>
<name>A0A815B1N3_9BILA</name>
<keyword evidence="6" id="KW-1185">Reference proteome</keyword>
<dbReference type="Proteomes" id="UP000681722">
    <property type="component" value="Unassembled WGS sequence"/>
</dbReference>
<dbReference type="OrthoDB" id="10043106at2759"/>
<keyword evidence="2" id="KW-1133">Transmembrane helix</keyword>
<keyword evidence="3" id="KW-0732">Signal</keyword>